<organism evidence="5 6">
    <name type="scientific">candidate division KSB3 bacterium</name>
    <dbReference type="NCBI Taxonomy" id="2044937"/>
    <lineage>
        <taxon>Bacteria</taxon>
        <taxon>candidate division KSB3</taxon>
    </lineage>
</organism>
<protein>
    <submittedName>
        <fullName evidence="5">Peptidase M20</fullName>
    </submittedName>
</protein>
<name>A0A2G6KIW0_9BACT</name>
<evidence type="ECO:0000256" key="2">
    <source>
        <dbReference type="ARBA" id="ARBA00022723"/>
    </source>
</evidence>
<dbReference type="NCBIfam" id="NF006053">
    <property type="entry name" value="PRK08201.1"/>
    <property type="match status" value="1"/>
</dbReference>
<dbReference type="NCBIfam" id="NF005914">
    <property type="entry name" value="PRK07907.1"/>
    <property type="match status" value="1"/>
</dbReference>
<dbReference type="Proteomes" id="UP000230821">
    <property type="component" value="Unassembled WGS sequence"/>
</dbReference>
<dbReference type="GO" id="GO:0046872">
    <property type="term" value="F:metal ion binding"/>
    <property type="evidence" value="ECO:0007669"/>
    <property type="project" value="UniProtKB-KW"/>
</dbReference>
<dbReference type="InterPro" id="IPR011650">
    <property type="entry name" value="Peptidase_M20_dimer"/>
</dbReference>
<dbReference type="GO" id="GO:0006508">
    <property type="term" value="P:proteolysis"/>
    <property type="evidence" value="ECO:0007669"/>
    <property type="project" value="UniProtKB-KW"/>
</dbReference>
<keyword evidence="3" id="KW-0378">Hydrolase</keyword>
<dbReference type="Gene3D" id="3.40.630.10">
    <property type="entry name" value="Zn peptidases"/>
    <property type="match status" value="1"/>
</dbReference>
<accession>A0A2G6KIW0</accession>
<dbReference type="Pfam" id="PF07687">
    <property type="entry name" value="M20_dimer"/>
    <property type="match status" value="1"/>
</dbReference>
<dbReference type="InterPro" id="IPR002933">
    <property type="entry name" value="Peptidase_M20"/>
</dbReference>
<keyword evidence="2" id="KW-0479">Metal-binding</keyword>
<feature type="domain" description="Peptidase M20 dimerisation" evidence="4">
    <location>
        <begin position="194"/>
        <end position="351"/>
    </location>
</feature>
<dbReference type="Gene3D" id="3.30.70.360">
    <property type="match status" value="1"/>
</dbReference>
<evidence type="ECO:0000256" key="1">
    <source>
        <dbReference type="ARBA" id="ARBA00022670"/>
    </source>
</evidence>
<evidence type="ECO:0000313" key="6">
    <source>
        <dbReference type="Proteomes" id="UP000230821"/>
    </source>
</evidence>
<evidence type="ECO:0000259" key="4">
    <source>
        <dbReference type="Pfam" id="PF07687"/>
    </source>
</evidence>
<dbReference type="Pfam" id="PF01546">
    <property type="entry name" value="Peptidase_M20"/>
    <property type="match status" value="1"/>
</dbReference>
<evidence type="ECO:0000313" key="5">
    <source>
        <dbReference type="EMBL" id="PIE35310.1"/>
    </source>
</evidence>
<dbReference type="SUPFAM" id="SSF53187">
    <property type="entry name" value="Zn-dependent exopeptidases"/>
    <property type="match status" value="1"/>
</dbReference>
<reference evidence="5 6" key="1">
    <citation type="submission" date="2017-10" db="EMBL/GenBank/DDBJ databases">
        <title>Novel microbial diversity and functional potential in the marine mammal oral microbiome.</title>
        <authorList>
            <person name="Dudek N.K."/>
            <person name="Sun C.L."/>
            <person name="Burstein D."/>
            <person name="Kantor R.S."/>
            <person name="Aliaga Goltsman D.S."/>
            <person name="Bik E.M."/>
            <person name="Thomas B.C."/>
            <person name="Banfield J.F."/>
            <person name="Relman D.A."/>
        </authorList>
    </citation>
    <scope>NUCLEOTIDE SEQUENCE [LARGE SCALE GENOMIC DNA]</scope>
    <source>
        <strain evidence="5">DOLJORAL78_47_16</strain>
    </source>
</reference>
<dbReference type="EMBL" id="PDSK01000047">
    <property type="protein sequence ID" value="PIE35310.1"/>
    <property type="molecule type" value="Genomic_DNA"/>
</dbReference>
<sequence>MQHIIHYLRDHREKHLDELFQLVRIPSVSTLPEHAGDVMKCAEFLAEHFTTLGMNAVKIMPTGKHPVVYGEWLELPDAPTILIYGHYDVQPPEPLELWDSPPFEPEIRDGQIYARGIADDKGLFFAYVKAIEGFFTQDGVLPVNIKLLIEGEEEIGSENLHTFVQEHAELLKADAIVLSDNSMFAPGVPTICCGTRGLVSLQIDLESAARDLHSGGFGGLAENPIQVLADMLSALKDKNERVTIPGYYDDVAELTESERQNFAALPFDEDAEKASVGISEFVGEKGFTLLERRWTRPTLDVNGILGGFTGEGVKTIIPAKAMAKITLRLVPNQDPNKIARAAEKYITSLAPSSVTCSVHAEVGGKAYVTPIDHPILAHVSEGIRKTYDRKPVFSRTGGTIGVLSTFADVLQVPIAMVGFSNPDDNIHAPNEHLTEEAFYTGCEVAAHVLNELKLWKPESSETQGE</sequence>
<dbReference type="AlphaFoldDB" id="A0A2G6KIW0"/>
<comment type="caution">
    <text evidence="5">The sequence shown here is derived from an EMBL/GenBank/DDBJ whole genome shotgun (WGS) entry which is preliminary data.</text>
</comment>
<gene>
    <name evidence="5" type="ORF">CSA56_04595</name>
</gene>
<dbReference type="InterPro" id="IPR051458">
    <property type="entry name" value="Cyt/Met_Dipeptidase"/>
</dbReference>
<dbReference type="PANTHER" id="PTHR43270:SF12">
    <property type="entry name" value="SUCCINYL-DIAMINOPIMELATE DESUCCINYLASE"/>
    <property type="match status" value="1"/>
</dbReference>
<proteinExistence type="predicted"/>
<evidence type="ECO:0000256" key="3">
    <source>
        <dbReference type="ARBA" id="ARBA00022801"/>
    </source>
</evidence>
<dbReference type="NCBIfam" id="NF006579">
    <property type="entry name" value="PRK09104.1"/>
    <property type="match status" value="1"/>
</dbReference>
<keyword evidence="1" id="KW-0645">Protease</keyword>
<dbReference type="GO" id="GO:0008233">
    <property type="term" value="F:peptidase activity"/>
    <property type="evidence" value="ECO:0007669"/>
    <property type="project" value="UniProtKB-KW"/>
</dbReference>
<dbReference type="PANTHER" id="PTHR43270">
    <property type="entry name" value="BETA-ALA-HIS DIPEPTIDASE"/>
    <property type="match status" value="1"/>
</dbReference>